<feature type="compositionally biased region" description="Low complexity" evidence="1">
    <location>
        <begin position="70"/>
        <end position="82"/>
    </location>
</feature>
<dbReference type="OrthoDB" id="565731at2759"/>
<comment type="caution">
    <text evidence="2">The sequence shown here is derived from an EMBL/GenBank/DDBJ whole genome shotgun (WGS) entry which is preliminary data.</text>
</comment>
<dbReference type="Proteomes" id="UP000290288">
    <property type="component" value="Unassembled WGS sequence"/>
</dbReference>
<evidence type="ECO:0000313" key="2">
    <source>
        <dbReference type="EMBL" id="RXW15344.1"/>
    </source>
</evidence>
<feature type="region of interest" description="Disordered" evidence="1">
    <location>
        <begin position="61"/>
        <end position="99"/>
    </location>
</feature>
<evidence type="ECO:0000313" key="3">
    <source>
        <dbReference type="Proteomes" id="UP000290288"/>
    </source>
</evidence>
<organism evidence="2 3">
    <name type="scientific">Candolleomyces aberdarensis</name>
    <dbReference type="NCBI Taxonomy" id="2316362"/>
    <lineage>
        <taxon>Eukaryota</taxon>
        <taxon>Fungi</taxon>
        <taxon>Dikarya</taxon>
        <taxon>Basidiomycota</taxon>
        <taxon>Agaricomycotina</taxon>
        <taxon>Agaricomycetes</taxon>
        <taxon>Agaricomycetidae</taxon>
        <taxon>Agaricales</taxon>
        <taxon>Agaricineae</taxon>
        <taxon>Psathyrellaceae</taxon>
        <taxon>Candolleomyces</taxon>
    </lineage>
</organism>
<evidence type="ECO:0000256" key="1">
    <source>
        <dbReference type="SAM" id="MobiDB-lite"/>
    </source>
</evidence>
<gene>
    <name evidence="2" type="ORF">EST38_g10509</name>
</gene>
<keyword evidence="3" id="KW-1185">Reference proteome</keyword>
<accession>A0A4Q2DA36</accession>
<dbReference type="AlphaFoldDB" id="A0A4Q2DA36"/>
<proteinExistence type="predicted"/>
<protein>
    <submittedName>
        <fullName evidence="2">Uncharacterized protein</fullName>
    </submittedName>
</protein>
<name>A0A4Q2DA36_9AGAR</name>
<sequence length="332" mass="36418">MLGVNVLARRALCSSLRSSAQPRLAAQTRSIHVSSPVLKKKQQNVDFDNLFDDMEIVDESLPKKTEAPAKARGKAQAGAKSAPTSSGRSRKTTKLSAEDRTAKFDSIAEFVKTRTARNLQETRPAVRDSAWLQMLQLATSEEQLKRVVELMPAWKEGSGGRVFTSTYSEAFVRRCQELGHPLLALKVFGDYARYNLNLTLPAARHLLYSLHTQPIDKLMTASALYGLYNLPAAAQDYVSCAIIVDACLRHNSADSNRIADALLPHLRQLQATTKVDTEDTYHRENVWVQQAMESVEKALKEREAGAQGTNEAAHLAGAASTPGANQEQTASA</sequence>
<dbReference type="EMBL" id="SDEE01000564">
    <property type="protein sequence ID" value="RXW15344.1"/>
    <property type="molecule type" value="Genomic_DNA"/>
</dbReference>
<feature type="region of interest" description="Disordered" evidence="1">
    <location>
        <begin position="299"/>
        <end position="332"/>
    </location>
</feature>
<reference evidence="2 3" key="1">
    <citation type="submission" date="2019-01" db="EMBL/GenBank/DDBJ databases">
        <title>Draft genome sequence of Psathyrella aberdarensis IHI B618.</title>
        <authorList>
            <person name="Buettner E."/>
            <person name="Kellner H."/>
        </authorList>
    </citation>
    <scope>NUCLEOTIDE SEQUENCE [LARGE SCALE GENOMIC DNA]</scope>
    <source>
        <strain evidence="2 3">IHI B618</strain>
    </source>
</reference>
<feature type="compositionally biased region" description="Polar residues" evidence="1">
    <location>
        <begin position="322"/>
        <end position="332"/>
    </location>
</feature>